<proteinExistence type="predicted"/>
<keyword evidence="3" id="KW-1185">Reference proteome</keyword>
<evidence type="ECO:0000313" key="2">
    <source>
        <dbReference type="EMBL" id="OVE49999.1"/>
    </source>
</evidence>
<comment type="caution">
    <text evidence="2">The sequence shown here is derived from an EMBL/GenBank/DDBJ whole genome shotgun (WGS) entry which is preliminary data.</text>
</comment>
<evidence type="ECO:0000259" key="1">
    <source>
        <dbReference type="Pfam" id="PF01551"/>
    </source>
</evidence>
<feature type="domain" description="M23ase beta-sheet core" evidence="1">
    <location>
        <begin position="54"/>
        <end position="151"/>
    </location>
</feature>
<dbReference type="EMBL" id="NHOO01000002">
    <property type="protein sequence ID" value="OVE49999.1"/>
    <property type="molecule type" value="Genomic_DNA"/>
</dbReference>
<evidence type="ECO:0000313" key="3">
    <source>
        <dbReference type="Proteomes" id="UP000196342"/>
    </source>
</evidence>
<dbReference type="SUPFAM" id="SSF51261">
    <property type="entry name" value="Duplicated hybrid motif"/>
    <property type="match status" value="1"/>
</dbReference>
<name>A0A202BEW4_CHRVL</name>
<dbReference type="CDD" id="cd12797">
    <property type="entry name" value="M23_peptidase"/>
    <property type="match status" value="1"/>
</dbReference>
<dbReference type="SUPFAM" id="SSF53955">
    <property type="entry name" value="Lysozyme-like"/>
    <property type="match status" value="2"/>
</dbReference>
<dbReference type="PANTHER" id="PTHR21666:SF290">
    <property type="entry name" value="PEPTIDASE M23 DOMAIN PROTEIN"/>
    <property type="match status" value="1"/>
</dbReference>
<accession>A0A202BEW4</accession>
<dbReference type="Pfam" id="PF01551">
    <property type="entry name" value="Peptidase_M23"/>
    <property type="match status" value="1"/>
</dbReference>
<dbReference type="InterPro" id="IPR011055">
    <property type="entry name" value="Dup_hybrid_motif"/>
</dbReference>
<dbReference type="InterPro" id="IPR050570">
    <property type="entry name" value="Cell_wall_metabolism_enzyme"/>
</dbReference>
<dbReference type="InterPro" id="IPR016047">
    <property type="entry name" value="M23ase_b-sheet_dom"/>
</dbReference>
<sequence>MIISPPILKMPQGNASDEQWLASLMPFSSRGGFPIASRMAWHGGQHIEHTDTGAHGEPVRTIADGTVVYKRTPSPDADKKPLAYQGETDNGCVVIKHNTEIGEGPDGQIEYYSIYMHLKEVFVKNKQPVNRKDSLGSVGSCNGKNAIHLEIICDDANLKKIVGRSSGKLDISTDGRDKIVYGDMHFYLPPGTPFYASIASPQAPSGSGAPVHTSSVPLFVTMRFERGQCLLTTRQEDPQQEGLYIELDQALTNSDDKYEYNLYSKATSLGDAFHIAPSAAYELLRFGRVINTENETPIAAGAVPHWHKVNYPGGQGWVDLNAVGIKKFSDADFPHWSGWSLIDDDPTPDSQCNSPTLEKWIVGHSGKKLTADALTAALGDTKIQSRLARAICKFPTEWEKGQIDTRYDWLKKKSDVLDEPMTEELYADFKTYVEALSFWEEAGLELNSNHWHVHPRLWFEHFRKCMWLSASELALTYPRYPFYQKSGDKYKPLKGNTFKVSKKNAERNLSPYHKQLNLCIRKYLVNNPLRASHFLAQCMTETAQWRDLPKYPAMMEWGFGKYNPANPMTKYYTCFYGRGIMQLTWAGNYGAYGKYKRIPNHNGAYTERMPSTASRITTSSTHALSGPDKAGSIKYTTWHPRYDPDIIATDPFYACDSGGHYWTSKQFGQLVNINRRCDDGNSPSVVHAVNILVNGGWNGYFDRQAYFKYIHNILSDLICNKDEIEVSTPKGFVIASLEKPE</sequence>
<dbReference type="Proteomes" id="UP000196342">
    <property type="component" value="Unassembled WGS sequence"/>
</dbReference>
<organism evidence="2 3">
    <name type="scientific">Chromobacterium violaceum</name>
    <dbReference type="NCBI Taxonomy" id="536"/>
    <lineage>
        <taxon>Bacteria</taxon>
        <taxon>Pseudomonadati</taxon>
        <taxon>Pseudomonadota</taxon>
        <taxon>Betaproteobacteria</taxon>
        <taxon>Neisseriales</taxon>
        <taxon>Chromobacteriaceae</taxon>
        <taxon>Chromobacterium</taxon>
    </lineage>
</organism>
<dbReference type="Gene3D" id="1.10.530.10">
    <property type="match status" value="1"/>
</dbReference>
<dbReference type="GO" id="GO:0004222">
    <property type="term" value="F:metalloendopeptidase activity"/>
    <property type="evidence" value="ECO:0007669"/>
    <property type="project" value="TreeGrafter"/>
</dbReference>
<reference evidence="2 3" key="1">
    <citation type="submission" date="2017-05" db="EMBL/GenBank/DDBJ databases">
        <title>Chromobacterium violaceum GHPS1 isolated from Hydrocarbon polluted soil in French Guiana display an awesome secondary metabolite arsenal and a battery of drug and heavy-metal-resistance and detoxification of xenobiotics proteins.</title>
        <authorList>
            <person name="Belbahri L."/>
        </authorList>
    </citation>
    <scope>NUCLEOTIDE SEQUENCE [LARGE SCALE GENOMIC DNA]</scope>
    <source>
        <strain evidence="2 3">GHPS1</strain>
    </source>
</reference>
<protein>
    <recommendedName>
        <fullName evidence="1">M23ase beta-sheet core domain-containing protein</fullName>
    </recommendedName>
</protein>
<dbReference type="RefSeq" id="WP_087697134.1">
    <property type="nucleotide sequence ID" value="NZ_NHOO01000002.1"/>
</dbReference>
<dbReference type="Gene3D" id="2.70.70.10">
    <property type="entry name" value="Glucose Permease (Domain IIA)"/>
    <property type="match status" value="1"/>
</dbReference>
<dbReference type="PANTHER" id="PTHR21666">
    <property type="entry name" value="PEPTIDASE-RELATED"/>
    <property type="match status" value="1"/>
</dbReference>
<dbReference type="AlphaFoldDB" id="A0A202BEW4"/>
<gene>
    <name evidence="2" type="ORF">CBW21_01730</name>
</gene>
<dbReference type="InterPro" id="IPR023346">
    <property type="entry name" value="Lysozyme-like_dom_sf"/>
</dbReference>